<dbReference type="InterPro" id="IPR008972">
    <property type="entry name" value="Cupredoxin"/>
</dbReference>
<name>A0A1J5RD26_9ZZZZ</name>
<sequence>MKKTLLVLTLGALPTLVLAAGSHGAGHGMEGQQTMQGHDMAGMHEDAHVSMAGKPGDPSRVSRTIDITMDDSMRFAPDTIQVKRGETVRFTLLNAGRMTHEMVLGTPDELKEHAAMMRRMPMMQHAEPNMIRLAPGQRGSIVWRFDKPGTVDFACLVPGHMEAGMMGKVVVE</sequence>
<protein>
    <submittedName>
        <fullName evidence="4">Plastocyanin</fullName>
    </submittedName>
</protein>
<evidence type="ECO:0000256" key="1">
    <source>
        <dbReference type="ARBA" id="ARBA00022723"/>
    </source>
</evidence>
<dbReference type="AlphaFoldDB" id="A0A1J5RD26"/>
<comment type="caution">
    <text evidence="4">The sequence shown here is derived from an EMBL/GenBank/DDBJ whole genome shotgun (WGS) entry which is preliminary data.</text>
</comment>
<dbReference type="InterPro" id="IPR050845">
    <property type="entry name" value="Cu-binding_ET"/>
</dbReference>
<evidence type="ECO:0000259" key="3">
    <source>
        <dbReference type="Pfam" id="PF00127"/>
    </source>
</evidence>
<dbReference type="Gene3D" id="2.60.40.420">
    <property type="entry name" value="Cupredoxins - blue copper proteins"/>
    <property type="match status" value="1"/>
</dbReference>
<evidence type="ECO:0000313" key="4">
    <source>
        <dbReference type="EMBL" id="OIQ90020.1"/>
    </source>
</evidence>
<gene>
    <name evidence="4" type="primary">petE_1</name>
    <name evidence="4" type="ORF">GALL_280670</name>
</gene>
<proteinExistence type="predicted"/>
<dbReference type="GO" id="GO:0005507">
    <property type="term" value="F:copper ion binding"/>
    <property type="evidence" value="ECO:0007669"/>
    <property type="project" value="InterPro"/>
</dbReference>
<dbReference type="CDD" id="cd04211">
    <property type="entry name" value="Cupredoxin_like_2"/>
    <property type="match status" value="1"/>
</dbReference>
<dbReference type="SUPFAM" id="SSF49503">
    <property type="entry name" value="Cupredoxins"/>
    <property type="match status" value="1"/>
</dbReference>
<feature type="domain" description="Blue (type 1) copper" evidence="3">
    <location>
        <begin position="70"/>
        <end position="172"/>
    </location>
</feature>
<reference evidence="4" key="1">
    <citation type="submission" date="2016-10" db="EMBL/GenBank/DDBJ databases">
        <title>Sequence of Gallionella enrichment culture.</title>
        <authorList>
            <person name="Poehlein A."/>
            <person name="Muehling M."/>
            <person name="Daniel R."/>
        </authorList>
    </citation>
    <scope>NUCLEOTIDE SEQUENCE</scope>
</reference>
<accession>A0A1J5RD26</accession>
<dbReference type="GO" id="GO:0009055">
    <property type="term" value="F:electron transfer activity"/>
    <property type="evidence" value="ECO:0007669"/>
    <property type="project" value="InterPro"/>
</dbReference>
<organism evidence="4">
    <name type="scientific">mine drainage metagenome</name>
    <dbReference type="NCBI Taxonomy" id="410659"/>
    <lineage>
        <taxon>unclassified sequences</taxon>
        <taxon>metagenomes</taxon>
        <taxon>ecological metagenomes</taxon>
    </lineage>
</organism>
<dbReference type="InterPro" id="IPR000923">
    <property type="entry name" value="BlueCu_1"/>
</dbReference>
<dbReference type="EMBL" id="MLJW01000307">
    <property type="protein sequence ID" value="OIQ90020.1"/>
    <property type="molecule type" value="Genomic_DNA"/>
</dbReference>
<dbReference type="Pfam" id="PF00127">
    <property type="entry name" value="Copper-bind"/>
    <property type="match status" value="1"/>
</dbReference>
<dbReference type="PANTHER" id="PTHR38439:SF3">
    <property type="entry name" value="COPPER-RESISTANT CUPROPROTEIN COPI"/>
    <property type="match status" value="1"/>
</dbReference>
<dbReference type="PANTHER" id="PTHR38439">
    <property type="entry name" value="AURACYANIN-B"/>
    <property type="match status" value="1"/>
</dbReference>
<evidence type="ECO:0000256" key="2">
    <source>
        <dbReference type="ARBA" id="ARBA00023008"/>
    </source>
</evidence>
<keyword evidence="1" id="KW-0479">Metal-binding</keyword>
<keyword evidence="2" id="KW-0186">Copper</keyword>